<accession>A0AAV4MSS6</accession>
<evidence type="ECO:0000256" key="9">
    <source>
        <dbReference type="SAM" id="MobiDB-lite"/>
    </source>
</evidence>
<dbReference type="PANTHER" id="PTHR13768:SF2">
    <property type="entry name" value="GAMMA-SOLUBLE NSF ATTACHMENT PROTEIN"/>
    <property type="match status" value="1"/>
</dbReference>
<feature type="region of interest" description="Disordered" evidence="9">
    <location>
        <begin position="277"/>
        <end position="297"/>
    </location>
</feature>
<protein>
    <recommendedName>
        <fullName evidence="7">Gamma-soluble NSF attachment protein</fullName>
    </recommendedName>
    <alternativeName>
        <fullName evidence="8">N-ethylmaleimide-sensitive factor attachment protein gamma</fullName>
    </alternativeName>
</protein>
<dbReference type="GO" id="GO:0031201">
    <property type="term" value="C:SNARE complex"/>
    <property type="evidence" value="ECO:0007669"/>
    <property type="project" value="TreeGrafter"/>
</dbReference>
<dbReference type="Gene3D" id="1.25.40.10">
    <property type="entry name" value="Tetratricopeptide repeat domain"/>
    <property type="match status" value="1"/>
</dbReference>
<evidence type="ECO:0000256" key="6">
    <source>
        <dbReference type="ARBA" id="ARBA00023136"/>
    </source>
</evidence>
<dbReference type="GO" id="GO:0005483">
    <property type="term" value="F:soluble NSF attachment protein activity"/>
    <property type="evidence" value="ECO:0007669"/>
    <property type="project" value="TreeGrafter"/>
</dbReference>
<dbReference type="GO" id="GO:0005774">
    <property type="term" value="C:vacuolar membrane"/>
    <property type="evidence" value="ECO:0007669"/>
    <property type="project" value="TreeGrafter"/>
</dbReference>
<dbReference type="GO" id="GO:0006886">
    <property type="term" value="P:intracellular protein transport"/>
    <property type="evidence" value="ECO:0007669"/>
    <property type="project" value="InterPro"/>
</dbReference>
<feature type="compositionally biased region" description="Acidic residues" evidence="9">
    <location>
        <begin position="287"/>
        <end position="297"/>
    </location>
</feature>
<dbReference type="EMBL" id="BPLQ01000747">
    <property type="protein sequence ID" value="GIX74471.1"/>
    <property type="molecule type" value="Genomic_DNA"/>
</dbReference>
<dbReference type="Proteomes" id="UP001054837">
    <property type="component" value="Unassembled WGS sequence"/>
</dbReference>
<evidence type="ECO:0000256" key="4">
    <source>
        <dbReference type="ARBA" id="ARBA00022892"/>
    </source>
</evidence>
<sequence>MTSEKKIVEGNECILQAEKHLKTSFLKWKPDYDSAALEYSKAATCFKAAKVYGQCKDCLLKAADCYTKNNSLFSAAKNYEQAAMIYKEMDDYNSCVQMIERACQFFREHGTPDTAALTLEKGAKMIENKYPEMALELYKKAMDVVMIEDRPTQASEHASKASRILIKLRRYDEAVNMVKKESEFHQASGNNRAVGRLVVAEILIHLVREDYVAADKAFKEGYNFCERDECNTLMDLLEGYDQGDAEQLNRALNSPFIKHMDVEYARLARSLQVAESTEKKQGGKAADEEDEFAGGLL</sequence>
<dbReference type="FunFam" id="1.25.40.10:FF:000477">
    <property type="entry name" value="gamma-soluble NSF attachment protein"/>
    <property type="match status" value="1"/>
</dbReference>
<evidence type="ECO:0000256" key="8">
    <source>
        <dbReference type="ARBA" id="ARBA00042485"/>
    </source>
</evidence>
<keyword evidence="3" id="KW-0813">Transport</keyword>
<dbReference type="AlphaFoldDB" id="A0AAV4MSS6"/>
<dbReference type="SUPFAM" id="SSF48452">
    <property type="entry name" value="TPR-like"/>
    <property type="match status" value="1"/>
</dbReference>
<evidence type="ECO:0000256" key="7">
    <source>
        <dbReference type="ARBA" id="ARBA00040047"/>
    </source>
</evidence>
<evidence type="ECO:0000256" key="1">
    <source>
        <dbReference type="ARBA" id="ARBA00004170"/>
    </source>
</evidence>
<reference evidence="10 11" key="1">
    <citation type="submission" date="2021-06" db="EMBL/GenBank/DDBJ databases">
        <title>Caerostris darwini draft genome.</title>
        <authorList>
            <person name="Kono N."/>
            <person name="Arakawa K."/>
        </authorList>
    </citation>
    <scope>NUCLEOTIDE SEQUENCE [LARGE SCALE GENOMIC DNA]</scope>
</reference>
<dbReference type="InterPro" id="IPR011990">
    <property type="entry name" value="TPR-like_helical_dom_sf"/>
</dbReference>
<comment type="caution">
    <text evidence="10">The sequence shown here is derived from an EMBL/GenBank/DDBJ whole genome shotgun (WGS) entry which is preliminary data.</text>
</comment>
<dbReference type="InterPro" id="IPR000744">
    <property type="entry name" value="NSF_attach"/>
</dbReference>
<gene>
    <name evidence="10" type="primary">Napg</name>
    <name evidence="10" type="ORF">CDAR_419771</name>
</gene>
<evidence type="ECO:0000256" key="3">
    <source>
        <dbReference type="ARBA" id="ARBA00022448"/>
    </source>
</evidence>
<dbReference type="Pfam" id="PF14938">
    <property type="entry name" value="SNAP"/>
    <property type="match status" value="1"/>
</dbReference>
<evidence type="ECO:0000313" key="10">
    <source>
        <dbReference type="EMBL" id="GIX74471.1"/>
    </source>
</evidence>
<keyword evidence="5" id="KW-0653">Protein transport</keyword>
<evidence type="ECO:0000313" key="11">
    <source>
        <dbReference type="Proteomes" id="UP001054837"/>
    </source>
</evidence>
<keyword evidence="11" id="KW-1185">Reference proteome</keyword>
<evidence type="ECO:0000256" key="5">
    <source>
        <dbReference type="ARBA" id="ARBA00022927"/>
    </source>
</evidence>
<dbReference type="GO" id="GO:0019905">
    <property type="term" value="F:syntaxin binding"/>
    <property type="evidence" value="ECO:0007669"/>
    <property type="project" value="TreeGrafter"/>
</dbReference>
<organism evidence="10 11">
    <name type="scientific">Caerostris darwini</name>
    <dbReference type="NCBI Taxonomy" id="1538125"/>
    <lineage>
        <taxon>Eukaryota</taxon>
        <taxon>Metazoa</taxon>
        <taxon>Ecdysozoa</taxon>
        <taxon>Arthropoda</taxon>
        <taxon>Chelicerata</taxon>
        <taxon>Arachnida</taxon>
        <taxon>Araneae</taxon>
        <taxon>Araneomorphae</taxon>
        <taxon>Entelegynae</taxon>
        <taxon>Araneoidea</taxon>
        <taxon>Araneidae</taxon>
        <taxon>Caerostris</taxon>
    </lineage>
</organism>
<dbReference type="PANTHER" id="PTHR13768">
    <property type="entry name" value="SOLUBLE NSF ATTACHMENT PROTEIN SNAP"/>
    <property type="match status" value="1"/>
</dbReference>
<name>A0AAV4MSS6_9ARAC</name>
<keyword evidence="4" id="KW-0931">ER-Golgi transport</keyword>
<keyword evidence="6" id="KW-0472">Membrane</keyword>
<comment type="subcellular location">
    <subcellularLocation>
        <location evidence="1">Membrane</location>
        <topology evidence="1">Peripheral membrane protein</topology>
    </subcellularLocation>
</comment>
<comment type="similarity">
    <text evidence="2">Belongs to the SNAP family.</text>
</comment>
<dbReference type="GO" id="GO:0016192">
    <property type="term" value="P:vesicle-mediated transport"/>
    <property type="evidence" value="ECO:0007669"/>
    <property type="project" value="UniProtKB-KW"/>
</dbReference>
<evidence type="ECO:0000256" key="2">
    <source>
        <dbReference type="ARBA" id="ARBA00010050"/>
    </source>
</evidence>
<proteinExistence type="inferred from homology"/>